<evidence type="ECO:0000313" key="14">
    <source>
        <dbReference type="EMBL" id="OLY84226.1"/>
    </source>
</evidence>
<evidence type="ECO:0000256" key="10">
    <source>
        <dbReference type="ARBA" id="ARBA00023136"/>
    </source>
</evidence>
<evidence type="ECO:0000256" key="9">
    <source>
        <dbReference type="ARBA" id="ARBA00023128"/>
    </source>
</evidence>
<gene>
    <name evidence="14" type="ORF">AYI68_g1613</name>
</gene>
<evidence type="ECO:0000256" key="13">
    <source>
        <dbReference type="SAM" id="MobiDB-lite"/>
    </source>
</evidence>
<evidence type="ECO:0000313" key="15">
    <source>
        <dbReference type="Proteomes" id="UP000187455"/>
    </source>
</evidence>
<dbReference type="FunFam" id="1.10.287.110:FF:000006">
    <property type="entry name" value="Import inner membrane translocase subunit TIM16"/>
    <property type="match status" value="1"/>
</dbReference>
<dbReference type="Pfam" id="PF03656">
    <property type="entry name" value="Pam16"/>
    <property type="match status" value="1"/>
</dbReference>
<dbReference type="OrthoDB" id="10262892at2759"/>
<evidence type="ECO:0000256" key="1">
    <source>
        <dbReference type="ARBA" id="ARBA00004637"/>
    </source>
</evidence>
<proteinExistence type="inferred from homology"/>
<name>A0A1R0H543_9FUNG</name>
<keyword evidence="15" id="KW-1185">Reference proteome</keyword>
<evidence type="ECO:0000256" key="6">
    <source>
        <dbReference type="ARBA" id="ARBA00022792"/>
    </source>
</evidence>
<keyword evidence="5" id="KW-0813">Transport</keyword>
<keyword evidence="10" id="KW-0472">Membrane</keyword>
<dbReference type="GO" id="GO:0005744">
    <property type="term" value="C:TIM23 mitochondrial import inner membrane translocase complex"/>
    <property type="evidence" value="ECO:0007669"/>
    <property type="project" value="InterPro"/>
</dbReference>
<evidence type="ECO:0000256" key="3">
    <source>
        <dbReference type="ARBA" id="ARBA00013571"/>
    </source>
</evidence>
<dbReference type="PANTHER" id="PTHR12388">
    <property type="entry name" value="MITOCHONDRIA ASSOCIATED GRANULOCYTE MACROPHAGE CSF SIGNALING MOLECULE"/>
    <property type="match status" value="1"/>
</dbReference>
<comment type="subcellular location">
    <subcellularLocation>
        <location evidence="1">Mitochondrion inner membrane</location>
        <topology evidence="1">Peripheral membrane protein</topology>
    </subcellularLocation>
</comment>
<dbReference type="STRING" id="133383.A0A1R0H543"/>
<dbReference type="EMBL" id="LSSL01000572">
    <property type="protein sequence ID" value="OLY84226.1"/>
    <property type="molecule type" value="Genomic_DNA"/>
</dbReference>
<dbReference type="InterPro" id="IPR036869">
    <property type="entry name" value="J_dom_sf"/>
</dbReference>
<dbReference type="PANTHER" id="PTHR12388:SF0">
    <property type="entry name" value="MITOCHONDRIAL IMPORT INNER MEMBRANE TRANSLOCASE SUBUNIT TIM16"/>
    <property type="match status" value="1"/>
</dbReference>
<accession>A0A1R0H543</accession>
<keyword evidence="7" id="KW-0653">Protein transport</keyword>
<dbReference type="AlphaFoldDB" id="A0A1R0H543"/>
<evidence type="ECO:0000256" key="4">
    <source>
        <dbReference type="ARBA" id="ARBA00020721"/>
    </source>
</evidence>
<sequence length="104" mass="11660">MTRKTGIALDESVKILNVDEIKDMDKIREKYEHLFKMNDPKDGGSLYLQAKVVRAFERVQIEYMQNIARHEAEAKASSESEGKTTGADDKATSADVKPADADKK</sequence>
<reference evidence="14 15" key="1">
    <citation type="journal article" date="2016" name="Mol. Biol. Evol.">
        <title>Genome-Wide Survey of Gut Fungi (Harpellales) Reveals the First Horizontally Transferred Ubiquitin Gene from a Mosquito Host.</title>
        <authorList>
            <person name="Wang Y."/>
            <person name="White M.M."/>
            <person name="Kvist S."/>
            <person name="Moncalvo J.M."/>
        </authorList>
    </citation>
    <scope>NUCLEOTIDE SEQUENCE [LARGE SCALE GENOMIC DNA]</scope>
    <source>
        <strain evidence="14 15">ALG-7-W6</strain>
    </source>
</reference>
<dbReference type="Proteomes" id="UP000187455">
    <property type="component" value="Unassembled WGS sequence"/>
</dbReference>
<feature type="region of interest" description="Disordered" evidence="13">
    <location>
        <begin position="70"/>
        <end position="104"/>
    </location>
</feature>
<keyword evidence="6" id="KW-0999">Mitochondrion inner membrane</keyword>
<evidence type="ECO:0000256" key="2">
    <source>
        <dbReference type="ARBA" id="ARBA00008817"/>
    </source>
</evidence>
<dbReference type="Gene3D" id="1.10.287.110">
    <property type="entry name" value="DnaJ domain"/>
    <property type="match status" value="1"/>
</dbReference>
<dbReference type="GO" id="GO:0030150">
    <property type="term" value="P:protein import into mitochondrial matrix"/>
    <property type="evidence" value="ECO:0007669"/>
    <property type="project" value="InterPro"/>
</dbReference>
<evidence type="ECO:0000256" key="12">
    <source>
        <dbReference type="ARBA" id="ARBA00031407"/>
    </source>
</evidence>
<evidence type="ECO:0000256" key="5">
    <source>
        <dbReference type="ARBA" id="ARBA00022448"/>
    </source>
</evidence>
<comment type="similarity">
    <text evidence="2">Belongs to the TIM16/PAM16 family.</text>
</comment>
<organism evidence="14 15">
    <name type="scientific">Smittium mucronatum</name>
    <dbReference type="NCBI Taxonomy" id="133383"/>
    <lineage>
        <taxon>Eukaryota</taxon>
        <taxon>Fungi</taxon>
        <taxon>Fungi incertae sedis</taxon>
        <taxon>Zoopagomycota</taxon>
        <taxon>Kickxellomycotina</taxon>
        <taxon>Harpellomycetes</taxon>
        <taxon>Harpellales</taxon>
        <taxon>Legeriomycetaceae</taxon>
        <taxon>Smittium</taxon>
    </lineage>
</organism>
<evidence type="ECO:0000256" key="7">
    <source>
        <dbReference type="ARBA" id="ARBA00022927"/>
    </source>
</evidence>
<comment type="caution">
    <text evidence="14">The sequence shown here is derived from an EMBL/GenBank/DDBJ whole genome shotgun (WGS) entry which is preliminary data.</text>
</comment>
<keyword evidence="8" id="KW-0811">Translocation</keyword>
<evidence type="ECO:0000256" key="11">
    <source>
        <dbReference type="ARBA" id="ARBA00030422"/>
    </source>
</evidence>
<dbReference type="InterPro" id="IPR005341">
    <property type="entry name" value="Tim16"/>
</dbReference>
<keyword evidence="9" id="KW-0496">Mitochondrion</keyword>
<protein>
    <recommendedName>
        <fullName evidence="4">Mitochondrial import inner membrane translocase subunit TIM16</fullName>
    </recommendedName>
    <alternativeName>
        <fullName evidence="3">Mitochondrial import inner membrane translocase subunit tim16</fullName>
    </alternativeName>
    <alternativeName>
        <fullName evidence="11 12">Presequence translocated-associated motor subunit PAM16</fullName>
    </alternativeName>
</protein>
<evidence type="ECO:0000256" key="8">
    <source>
        <dbReference type="ARBA" id="ARBA00023010"/>
    </source>
</evidence>